<keyword evidence="11" id="KW-0554">One-carbon metabolism</keyword>
<gene>
    <name evidence="22" type="ORF">B0F90DRAFT_1623455</name>
</gene>
<comment type="subunit">
    <text evidence="5">Homodimer.</text>
</comment>
<dbReference type="EC" id="3.5.4.9" evidence="7"/>
<dbReference type="GO" id="GO:0005524">
    <property type="term" value="F:ATP binding"/>
    <property type="evidence" value="ECO:0007669"/>
    <property type="project" value="UniProtKB-KW"/>
</dbReference>
<dbReference type="FunFam" id="1.10.8.770:FF:000001">
    <property type="entry name" value="Methylenetetrahydrofolate dehydrogenase (NADP+ dependent) 1 like"/>
    <property type="match status" value="1"/>
</dbReference>
<dbReference type="InterPro" id="IPR027417">
    <property type="entry name" value="P-loop_NTPase"/>
</dbReference>
<dbReference type="InterPro" id="IPR020867">
    <property type="entry name" value="THF_DH/CycHdrlase_CS"/>
</dbReference>
<dbReference type="PANTHER" id="PTHR48099:SF5">
    <property type="entry name" value="C-1-TETRAHYDROFOLATE SYNTHASE, CYTOPLASMIC"/>
    <property type="match status" value="1"/>
</dbReference>
<dbReference type="EC" id="1.5.1.5" evidence="8"/>
<dbReference type="Pfam" id="PF01268">
    <property type="entry name" value="FTHFS"/>
    <property type="match status" value="1"/>
</dbReference>
<dbReference type="SUPFAM" id="SSF53223">
    <property type="entry name" value="Aminoacid dehydrogenase-like, N-terminal domain"/>
    <property type="match status" value="1"/>
</dbReference>
<dbReference type="HAMAP" id="MF_01576">
    <property type="entry name" value="THF_DHG_CYH"/>
    <property type="match status" value="1"/>
</dbReference>
<dbReference type="GO" id="GO:0004488">
    <property type="term" value="F:methylenetetrahydrofolate dehydrogenase (NADP+) activity"/>
    <property type="evidence" value="ECO:0007669"/>
    <property type="project" value="UniProtKB-EC"/>
</dbReference>
<evidence type="ECO:0000256" key="12">
    <source>
        <dbReference type="ARBA" id="ARBA00022598"/>
    </source>
</evidence>
<dbReference type="InterPro" id="IPR020630">
    <property type="entry name" value="THF_DH/CycHdrlase_cat_dom"/>
</dbReference>
<comment type="catalytic activity">
    <reaction evidence="19">
        <text>(6S)-5,6,7,8-tetrahydrofolate + formate + ATP = (6R)-10-formyltetrahydrofolate + ADP + phosphate</text>
        <dbReference type="Rhea" id="RHEA:20221"/>
        <dbReference type="ChEBI" id="CHEBI:15740"/>
        <dbReference type="ChEBI" id="CHEBI:30616"/>
        <dbReference type="ChEBI" id="CHEBI:43474"/>
        <dbReference type="ChEBI" id="CHEBI:57453"/>
        <dbReference type="ChEBI" id="CHEBI:195366"/>
        <dbReference type="ChEBI" id="CHEBI:456216"/>
        <dbReference type="EC" id="6.3.4.3"/>
    </reaction>
</comment>
<comment type="caution">
    <text evidence="22">The sequence shown here is derived from an EMBL/GenBank/DDBJ whole genome shotgun (WGS) entry which is preliminary data.</text>
</comment>
<dbReference type="Gene3D" id="3.40.50.10860">
    <property type="entry name" value="Leucine Dehydrogenase, chain A, domain 1"/>
    <property type="match status" value="1"/>
</dbReference>
<feature type="domain" description="Tetrahydrofolate dehydrogenase/cyclohydrolase NAD(P)-binding" evidence="21">
    <location>
        <begin position="155"/>
        <end position="302"/>
    </location>
</feature>
<evidence type="ECO:0000256" key="7">
    <source>
        <dbReference type="ARBA" id="ARBA00012776"/>
    </source>
</evidence>
<dbReference type="InterPro" id="IPR020628">
    <property type="entry name" value="Formate_THF_ligase_CS"/>
</dbReference>
<dbReference type="AlphaFoldDB" id="A0AAD4MAI7"/>
<keyword evidence="23" id="KW-1185">Reference proteome</keyword>
<keyword evidence="17" id="KW-0560">Oxidoreductase</keyword>
<organism evidence="22 23">
    <name type="scientific">Multifurca ochricompacta</name>
    <dbReference type="NCBI Taxonomy" id="376703"/>
    <lineage>
        <taxon>Eukaryota</taxon>
        <taxon>Fungi</taxon>
        <taxon>Dikarya</taxon>
        <taxon>Basidiomycota</taxon>
        <taxon>Agaricomycotina</taxon>
        <taxon>Agaricomycetes</taxon>
        <taxon>Russulales</taxon>
        <taxon>Russulaceae</taxon>
        <taxon>Multifurca</taxon>
    </lineage>
</organism>
<comment type="pathway">
    <text evidence="2">One-carbon metabolism; tetrahydrofolate interconversion.</text>
</comment>
<evidence type="ECO:0000313" key="23">
    <source>
        <dbReference type="Proteomes" id="UP001203297"/>
    </source>
</evidence>
<dbReference type="InterPro" id="IPR000672">
    <property type="entry name" value="THF_DH/CycHdrlase"/>
</dbReference>
<dbReference type="FunFam" id="3.10.410.10:FF:000001">
    <property type="entry name" value="Putative formate--tetrahydrofolate ligase"/>
    <property type="match status" value="1"/>
</dbReference>
<comment type="similarity">
    <text evidence="4">In the C-terminal section; belongs to the formate--tetrahydrofolate ligase family.</text>
</comment>
<evidence type="ECO:0000256" key="19">
    <source>
        <dbReference type="ARBA" id="ARBA00049033"/>
    </source>
</evidence>
<dbReference type="EMBL" id="WTXG01000003">
    <property type="protein sequence ID" value="KAI0306573.1"/>
    <property type="molecule type" value="Genomic_DNA"/>
</dbReference>
<evidence type="ECO:0000256" key="15">
    <source>
        <dbReference type="ARBA" id="ARBA00022840"/>
    </source>
</evidence>
<dbReference type="InterPro" id="IPR046346">
    <property type="entry name" value="Aminoacid_DH-like_N_sf"/>
</dbReference>
<dbReference type="PRINTS" id="PR00085">
    <property type="entry name" value="THFDHDRGNASE"/>
</dbReference>
<evidence type="ECO:0000256" key="3">
    <source>
        <dbReference type="ARBA" id="ARBA00005559"/>
    </source>
</evidence>
<dbReference type="SUPFAM" id="SSF51735">
    <property type="entry name" value="NAD(P)-binding Rossmann-fold domains"/>
    <property type="match status" value="1"/>
</dbReference>
<evidence type="ECO:0000256" key="6">
    <source>
        <dbReference type="ARBA" id="ARBA00012295"/>
    </source>
</evidence>
<dbReference type="Gene3D" id="3.40.50.300">
    <property type="entry name" value="P-loop containing nucleotide triphosphate hydrolases"/>
    <property type="match status" value="2"/>
</dbReference>
<proteinExistence type="inferred from homology"/>
<evidence type="ECO:0000256" key="9">
    <source>
        <dbReference type="ARBA" id="ARBA00017592"/>
    </source>
</evidence>
<dbReference type="GO" id="GO:0046655">
    <property type="term" value="P:folic acid metabolic process"/>
    <property type="evidence" value="ECO:0007669"/>
    <property type="project" value="UniProtKB-ARBA"/>
</dbReference>
<keyword evidence="16" id="KW-0521">NADP</keyword>
<dbReference type="FunFam" id="3.40.50.300:FF:000245">
    <property type="entry name" value="C-1-tetrahydrofolate synthase, cytoplasmic"/>
    <property type="match status" value="1"/>
</dbReference>
<dbReference type="Gene3D" id="3.40.50.720">
    <property type="entry name" value="NAD(P)-binding Rossmann-like Domain"/>
    <property type="match status" value="1"/>
</dbReference>
<evidence type="ECO:0000256" key="16">
    <source>
        <dbReference type="ARBA" id="ARBA00022857"/>
    </source>
</evidence>
<dbReference type="Gene3D" id="1.10.8.770">
    <property type="match status" value="1"/>
</dbReference>
<feature type="domain" description="Tetrahydrofolate dehydrogenase/cyclohydrolase catalytic" evidence="20">
    <location>
        <begin position="15"/>
        <end position="134"/>
    </location>
</feature>
<evidence type="ECO:0000256" key="4">
    <source>
        <dbReference type="ARBA" id="ARBA00006985"/>
    </source>
</evidence>
<dbReference type="PROSITE" id="PS00721">
    <property type="entry name" value="FTHFS_1"/>
    <property type="match status" value="1"/>
</dbReference>
<dbReference type="GO" id="GO:0009257">
    <property type="term" value="P:10-formyltetrahydrofolate biosynthetic process"/>
    <property type="evidence" value="ECO:0007669"/>
    <property type="project" value="UniProtKB-ARBA"/>
</dbReference>
<reference evidence="22" key="1">
    <citation type="journal article" date="2022" name="New Phytol.">
        <title>Evolutionary transition to the ectomycorrhizal habit in the genomes of a hyperdiverse lineage of mushroom-forming fungi.</title>
        <authorList>
            <person name="Looney B."/>
            <person name="Miyauchi S."/>
            <person name="Morin E."/>
            <person name="Drula E."/>
            <person name="Courty P.E."/>
            <person name="Kohler A."/>
            <person name="Kuo A."/>
            <person name="LaButti K."/>
            <person name="Pangilinan J."/>
            <person name="Lipzen A."/>
            <person name="Riley R."/>
            <person name="Andreopoulos W."/>
            <person name="He G."/>
            <person name="Johnson J."/>
            <person name="Nolan M."/>
            <person name="Tritt A."/>
            <person name="Barry K.W."/>
            <person name="Grigoriev I.V."/>
            <person name="Nagy L.G."/>
            <person name="Hibbett D."/>
            <person name="Henrissat B."/>
            <person name="Matheny P.B."/>
            <person name="Labbe J."/>
            <person name="Martin F.M."/>
        </authorList>
    </citation>
    <scope>NUCLEOTIDE SEQUENCE</scope>
    <source>
        <strain evidence="22">BPL690</strain>
    </source>
</reference>
<name>A0AAD4MAI7_9AGAM</name>
<dbReference type="InterPro" id="IPR036291">
    <property type="entry name" value="NAD(P)-bd_dom_sf"/>
</dbReference>
<evidence type="ECO:0000256" key="5">
    <source>
        <dbReference type="ARBA" id="ARBA00011738"/>
    </source>
</evidence>
<dbReference type="Pfam" id="PF00763">
    <property type="entry name" value="THF_DHG_CYH"/>
    <property type="match status" value="1"/>
</dbReference>
<dbReference type="Proteomes" id="UP001203297">
    <property type="component" value="Unassembled WGS sequence"/>
</dbReference>
<evidence type="ECO:0000256" key="10">
    <source>
        <dbReference type="ARBA" id="ARBA00022490"/>
    </source>
</evidence>
<dbReference type="InterPro" id="IPR000559">
    <property type="entry name" value="Formate_THF_ligase"/>
</dbReference>
<evidence type="ECO:0000256" key="1">
    <source>
        <dbReference type="ARBA" id="ARBA00004496"/>
    </source>
</evidence>
<keyword evidence="10" id="KW-0963">Cytoplasm</keyword>
<dbReference type="FunFam" id="3.40.50.300:FF:001123">
    <property type="entry name" value="C-1-tetrahydrofolate synthase, cytoplasmic isoform X2"/>
    <property type="match status" value="1"/>
</dbReference>
<protein>
    <recommendedName>
        <fullName evidence="9">C-1-tetrahydrofolate synthase, cytoplasmic</fullName>
        <ecNumber evidence="8">1.5.1.5</ecNumber>
        <ecNumber evidence="7">3.5.4.9</ecNumber>
        <ecNumber evidence="6">6.3.4.3</ecNumber>
    </recommendedName>
</protein>
<comment type="similarity">
    <text evidence="3">In the N-terminal section; belongs to the tetrahydrofolate dehydrogenase/cyclohydrolase family.</text>
</comment>
<evidence type="ECO:0000259" key="20">
    <source>
        <dbReference type="Pfam" id="PF00763"/>
    </source>
</evidence>
<accession>A0AAD4MAI7</accession>
<dbReference type="Gene3D" id="3.10.410.10">
    <property type="entry name" value="Formyltetrahydrofolate synthetase, domain 3"/>
    <property type="match status" value="1"/>
</dbReference>
<evidence type="ECO:0000256" key="13">
    <source>
        <dbReference type="ARBA" id="ARBA00022741"/>
    </source>
</evidence>
<dbReference type="FunFam" id="3.40.50.10860:FF:000005">
    <property type="entry name" value="C-1-tetrahydrofolate synthase, cytoplasmic, putative"/>
    <property type="match status" value="1"/>
</dbReference>
<evidence type="ECO:0000256" key="11">
    <source>
        <dbReference type="ARBA" id="ARBA00022563"/>
    </source>
</evidence>
<dbReference type="PROSITE" id="PS00766">
    <property type="entry name" value="THF_DHG_CYH_1"/>
    <property type="match status" value="1"/>
</dbReference>
<dbReference type="GO" id="GO:0004477">
    <property type="term" value="F:methenyltetrahydrofolate cyclohydrolase activity"/>
    <property type="evidence" value="ECO:0007669"/>
    <property type="project" value="UniProtKB-EC"/>
</dbReference>
<dbReference type="InterPro" id="IPR020631">
    <property type="entry name" value="THF_DH/CycHdrlase_NAD-bd_dom"/>
</dbReference>
<comment type="subcellular location">
    <subcellularLocation>
        <location evidence="1">Cytoplasm</location>
    </subcellularLocation>
</comment>
<evidence type="ECO:0000256" key="8">
    <source>
        <dbReference type="ARBA" id="ARBA00012859"/>
    </source>
</evidence>
<keyword evidence="18" id="KW-0511">Multifunctional enzyme</keyword>
<evidence type="ECO:0000313" key="22">
    <source>
        <dbReference type="EMBL" id="KAI0306573.1"/>
    </source>
</evidence>
<keyword evidence="12" id="KW-0436">Ligase</keyword>
<dbReference type="GO" id="GO:0005829">
    <property type="term" value="C:cytosol"/>
    <property type="evidence" value="ECO:0007669"/>
    <property type="project" value="UniProtKB-ARBA"/>
</dbReference>
<dbReference type="Pfam" id="PF02882">
    <property type="entry name" value="THF_DHG_CYH_C"/>
    <property type="match status" value="1"/>
</dbReference>
<sequence>MATATANYTCSAKVIDGAAIAKSIRDEVSQRINAFKSRYPRFQPQLTIVQAGTRPDSNVYVRMKIKAAEEVGILYKHITLPVEATLDEIVDVVKSLNSDDAVSGILVQLPLGDHIGADGERIVTEAVSPEKDVDGFHAYNIGHLASRASLPLFTPCTPTGVIRLLESTGISISGANAVVLGRSDIVGSPVSVMLRNKDATVTQCHSKSKNLPEIVKNADIIVSAIGQPEFVQGSWIKPGAVVIDVGTNYIPDPTKKSGQRLVGDVDFASASNVASYITPVPGGVGPMTVAQLMSNTLKSAERLWEDARSRKVKPLKLRLKEKVPSDIEIAMEQTPKPVLQLAREVGLLPDELESYGKYKGKVDLSVLERLQHRKNGKYVLISGITPTPLGEGKSTTTIGLAQAIGAHLCRPAFACVRQPSQGPTFGIKGGAAGGGYSQVIPMDEFNLHLTGDIHAVTAANNLLAAALDARMFHEATQSDKALYSRLVPVKKGKREFAPLMLKRLQKLGINKTDPNDLTPEEIKRFARLDVDPLTITWNRVVDTNDRFLRKIAIGLGDAEKGHQRETGFDIAVASECMAVLALTTSLQDMRERLGAMVVATSKHGDAITADDLGVGGALAVLLKDAIKPNLMQTLEGTPVFVHAGPFANIAHGNSSILADRVALKLVGSEEGDPPGHVGYVLTEGGFGADMGMEKFCNIKCRVSGLTPDAVVIVATTRALKMHGGGPEVTPGKPLADTYTREDLVTLNEGTKNLVRHIQNSKKFGLKVVVAVNRFASDTPAELQLIREQALAGGADAAVVSNHWAEGGVGARELAEALVAACESKSQFKFLYGLNLPIEEKITIISREIYGADGIELSDLAKQQIETYTRQGYGNLPICMAKTQYSFSHDPKLKNAPTGFVVPIRSVRLSAGAGFLYPLLGDMQTMPGLGTRPGFWEVGLDLETERVVGLF</sequence>
<dbReference type="PROSITE" id="PS00767">
    <property type="entry name" value="THF_DHG_CYH_2"/>
    <property type="match status" value="1"/>
</dbReference>
<evidence type="ECO:0000259" key="21">
    <source>
        <dbReference type="Pfam" id="PF02882"/>
    </source>
</evidence>
<keyword evidence="14" id="KW-0378">Hydrolase</keyword>
<dbReference type="GO" id="GO:0004329">
    <property type="term" value="F:formate-tetrahydrofolate ligase activity"/>
    <property type="evidence" value="ECO:0007669"/>
    <property type="project" value="UniProtKB-EC"/>
</dbReference>
<dbReference type="PANTHER" id="PTHR48099">
    <property type="entry name" value="C-1-TETRAHYDROFOLATE SYNTHASE, CYTOPLASMIC-RELATED"/>
    <property type="match status" value="1"/>
</dbReference>
<dbReference type="CDD" id="cd01080">
    <property type="entry name" value="NAD_bind_m-THF_DH_Cyclohyd"/>
    <property type="match status" value="1"/>
</dbReference>
<dbReference type="GO" id="GO:0006164">
    <property type="term" value="P:purine nucleotide biosynthetic process"/>
    <property type="evidence" value="ECO:0007669"/>
    <property type="project" value="UniProtKB-ARBA"/>
</dbReference>
<evidence type="ECO:0000256" key="14">
    <source>
        <dbReference type="ARBA" id="ARBA00022801"/>
    </source>
</evidence>
<dbReference type="CDD" id="cd00477">
    <property type="entry name" value="FTHFS"/>
    <property type="match status" value="1"/>
</dbReference>
<evidence type="ECO:0000256" key="17">
    <source>
        <dbReference type="ARBA" id="ARBA00023002"/>
    </source>
</evidence>
<dbReference type="GO" id="GO:0035999">
    <property type="term" value="P:tetrahydrofolate interconversion"/>
    <property type="evidence" value="ECO:0007669"/>
    <property type="project" value="TreeGrafter"/>
</dbReference>
<dbReference type="GO" id="GO:0006555">
    <property type="term" value="P:methionine metabolic process"/>
    <property type="evidence" value="ECO:0007669"/>
    <property type="project" value="UniProtKB-ARBA"/>
</dbReference>
<dbReference type="FunFam" id="3.40.50.720:FF:000006">
    <property type="entry name" value="Bifunctional protein FolD"/>
    <property type="match status" value="1"/>
</dbReference>
<dbReference type="SUPFAM" id="SSF52540">
    <property type="entry name" value="P-loop containing nucleoside triphosphate hydrolases"/>
    <property type="match status" value="1"/>
</dbReference>
<evidence type="ECO:0000256" key="2">
    <source>
        <dbReference type="ARBA" id="ARBA00004777"/>
    </source>
</evidence>
<dbReference type="EC" id="6.3.4.3" evidence="6"/>
<keyword evidence="15" id="KW-0067">ATP-binding</keyword>
<evidence type="ECO:0000256" key="18">
    <source>
        <dbReference type="ARBA" id="ARBA00023268"/>
    </source>
</evidence>
<dbReference type="HAMAP" id="MF_01543">
    <property type="entry name" value="FTHFS"/>
    <property type="match status" value="1"/>
</dbReference>
<keyword evidence="13" id="KW-0547">Nucleotide-binding</keyword>